<proteinExistence type="predicted"/>
<keyword evidence="1" id="KW-1133">Transmembrane helix</keyword>
<keyword evidence="1" id="KW-0472">Membrane</keyword>
<evidence type="ECO:0000313" key="3">
    <source>
        <dbReference type="Proteomes" id="UP000244932"/>
    </source>
</evidence>
<evidence type="ECO:0000256" key="1">
    <source>
        <dbReference type="SAM" id="Phobius"/>
    </source>
</evidence>
<gene>
    <name evidence="2" type="ORF">POI8812_01649</name>
</gene>
<evidence type="ECO:0000313" key="2">
    <source>
        <dbReference type="EMBL" id="SPF29341.1"/>
    </source>
</evidence>
<organism evidence="2 3">
    <name type="scientific">Pontivivens insulae</name>
    <dbReference type="NCBI Taxonomy" id="1639689"/>
    <lineage>
        <taxon>Bacteria</taxon>
        <taxon>Pseudomonadati</taxon>
        <taxon>Pseudomonadota</taxon>
        <taxon>Alphaproteobacteria</taxon>
        <taxon>Rhodobacterales</taxon>
        <taxon>Paracoccaceae</taxon>
        <taxon>Pontivivens</taxon>
    </lineage>
</organism>
<sequence>MKHLWGATIIAVVIYFILSFFSDLWFGVPNQQTIGIALRAGAKALILGVIFHYVHSFVAHMLGWYDYDPELDAPRRKPEPVAEEQE</sequence>
<feature type="transmembrane region" description="Helical" evidence="1">
    <location>
        <begin position="40"/>
        <end position="65"/>
    </location>
</feature>
<dbReference type="AlphaFoldDB" id="A0A2R8AAU6"/>
<protein>
    <submittedName>
        <fullName evidence="2">Uncharacterized protein</fullName>
    </submittedName>
</protein>
<reference evidence="2 3" key="1">
    <citation type="submission" date="2018-03" db="EMBL/GenBank/DDBJ databases">
        <authorList>
            <person name="Keele B.F."/>
        </authorList>
    </citation>
    <scope>NUCLEOTIDE SEQUENCE [LARGE SCALE GENOMIC DNA]</scope>
    <source>
        <strain evidence="2 3">CeCT 8812</strain>
    </source>
</reference>
<keyword evidence="1" id="KW-0812">Transmembrane</keyword>
<keyword evidence="3" id="KW-1185">Reference proteome</keyword>
<feature type="transmembrane region" description="Helical" evidence="1">
    <location>
        <begin position="6"/>
        <end position="28"/>
    </location>
</feature>
<name>A0A2R8AAU6_9RHOB</name>
<accession>A0A2R8AAU6</accession>
<dbReference type="Proteomes" id="UP000244932">
    <property type="component" value="Unassembled WGS sequence"/>
</dbReference>
<dbReference type="EMBL" id="OMKW01000002">
    <property type="protein sequence ID" value="SPF29341.1"/>
    <property type="molecule type" value="Genomic_DNA"/>
</dbReference>
<dbReference type="RefSeq" id="WP_108782047.1">
    <property type="nucleotide sequence ID" value="NZ_OMKW01000002.1"/>
</dbReference>
<dbReference type="OrthoDB" id="9778595at2"/>